<feature type="region of interest" description="Disordered" evidence="1">
    <location>
        <begin position="1"/>
        <end position="33"/>
    </location>
</feature>
<comment type="caution">
    <text evidence="2">The sequence shown here is derived from an EMBL/GenBank/DDBJ whole genome shotgun (WGS) entry which is preliminary data.</text>
</comment>
<organism evidence="2 3">
    <name type="scientific">Microdochium trichocladiopsis</name>
    <dbReference type="NCBI Taxonomy" id="1682393"/>
    <lineage>
        <taxon>Eukaryota</taxon>
        <taxon>Fungi</taxon>
        <taxon>Dikarya</taxon>
        <taxon>Ascomycota</taxon>
        <taxon>Pezizomycotina</taxon>
        <taxon>Sordariomycetes</taxon>
        <taxon>Xylariomycetidae</taxon>
        <taxon>Xylariales</taxon>
        <taxon>Microdochiaceae</taxon>
        <taxon>Microdochium</taxon>
    </lineage>
</organism>
<name>A0A9P9BVI5_9PEZI</name>
<feature type="compositionally biased region" description="Basic residues" evidence="1">
    <location>
        <begin position="46"/>
        <end position="57"/>
    </location>
</feature>
<dbReference type="AlphaFoldDB" id="A0A9P9BVI5"/>
<evidence type="ECO:0000313" key="3">
    <source>
        <dbReference type="Proteomes" id="UP000756346"/>
    </source>
</evidence>
<sequence>MGCQTAEHRQRKPPMPTTHTGTSPHPVWEPLGPSDVVPGSALLTGRRSRAVRPRHRQVQVAISPPHPPGYQDKGLLFSCPAQVGFCASKSPGS</sequence>
<gene>
    <name evidence="2" type="ORF">B0I36DRAFT_308950</name>
</gene>
<evidence type="ECO:0000256" key="1">
    <source>
        <dbReference type="SAM" id="MobiDB-lite"/>
    </source>
</evidence>
<keyword evidence="3" id="KW-1185">Reference proteome</keyword>
<accession>A0A9P9BVI5</accession>
<dbReference type="GeneID" id="70181613"/>
<protein>
    <submittedName>
        <fullName evidence="2">Uncharacterized protein</fullName>
    </submittedName>
</protein>
<dbReference type="Proteomes" id="UP000756346">
    <property type="component" value="Unassembled WGS sequence"/>
</dbReference>
<proteinExistence type="predicted"/>
<feature type="region of interest" description="Disordered" evidence="1">
    <location>
        <begin position="46"/>
        <end position="69"/>
    </location>
</feature>
<dbReference type="EMBL" id="JAGTJQ010000001">
    <property type="protein sequence ID" value="KAH7039600.1"/>
    <property type="molecule type" value="Genomic_DNA"/>
</dbReference>
<reference evidence="2" key="1">
    <citation type="journal article" date="2021" name="Nat. Commun.">
        <title>Genetic determinants of endophytism in the Arabidopsis root mycobiome.</title>
        <authorList>
            <person name="Mesny F."/>
            <person name="Miyauchi S."/>
            <person name="Thiergart T."/>
            <person name="Pickel B."/>
            <person name="Atanasova L."/>
            <person name="Karlsson M."/>
            <person name="Huettel B."/>
            <person name="Barry K.W."/>
            <person name="Haridas S."/>
            <person name="Chen C."/>
            <person name="Bauer D."/>
            <person name="Andreopoulos W."/>
            <person name="Pangilinan J."/>
            <person name="LaButti K."/>
            <person name="Riley R."/>
            <person name="Lipzen A."/>
            <person name="Clum A."/>
            <person name="Drula E."/>
            <person name="Henrissat B."/>
            <person name="Kohler A."/>
            <person name="Grigoriev I.V."/>
            <person name="Martin F.M."/>
            <person name="Hacquard S."/>
        </authorList>
    </citation>
    <scope>NUCLEOTIDE SEQUENCE</scope>
    <source>
        <strain evidence="2">MPI-CAGE-CH-0230</strain>
    </source>
</reference>
<evidence type="ECO:0000313" key="2">
    <source>
        <dbReference type="EMBL" id="KAH7039600.1"/>
    </source>
</evidence>
<dbReference type="RefSeq" id="XP_046017655.1">
    <property type="nucleotide sequence ID" value="XM_046152067.1"/>
</dbReference>